<dbReference type="AlphaFoldDB" id="A0A0N4XXB3"/>
<organism evidence="5">
    <name type="scientific">Nippostrongylus brasiliensis</name>
    <name type="common">Rat hookworm</name>
    <dbReference type="NCBI Taxonomy" id="27835"/>
    <lineage>
        <taxon>Eukaryota</taxon>
        <taxon>Metazoa</taxon>
        <taxon>Ecdysozoa</taxon>
        <taxon>Nematoda</taxon>
        <taxon>Chromadorea</taxon>
        <taxon>Rhabditida</taxon>
        <taxon>Rhabditina</taxon>
        <taxon>Rhabditomorpha</taxon>
        <taxon>Strongyloidea</taxon>
        <taxon>Heligmosomidae</taxon>
        <taxon>Nippostrongylus</taxon>
    </lineage>
</organism>
<protein>
    <submittedName>
        <fullName evidence="5">Programmed cell death protein</fullName>
    </submittedName>
</protein>
<dbReference type="InterPro" id="IPR053965">
    <property type="entry name" value="INTS1_R4"/>
</dbReference>
<dbReference type="Pfam" id="PF22928">
    <property type="entry name" value="INTS1_R4"/>
    <property type="match status" value="1"/>
</dbReference>
<dbReference type="Proteomes" id="UP000271162">
    <property type="component" value="Unassembled WGS sequence"/>
</dbReference>
<dbReference type="EMBL" id="UYSL01019906">
    <property type="protein sequence ID" value="VDL71200.1"/>
    <property type="molecule type" value="Genomic_DNA"/>
</dbReference>
<proteinExistence type="predicted"/>
<gene>
    <name evidence="3" type="ORF">NBR_LOCUS7611</name>
</gene>
<feature type="region of interest" description="Disordered" evidence="1">
    <location>
        <begin position="143"/>
        <end position="167"/>
    </location>
</feature>
<dbReference type="SUPFAM" id="SSF48371">
    <property type="entry name" value="ARM repeat"/>
    <property type="match status" value="1"/>
</dbReference>
<dbReference type="WBParaSite" id="NBR_0000761001-mRNA-1">
    <property type="protein sequence ID" value="NBR_0000761001-mRNA-1"/>
    <property type="gene ID" value="NBR_0000761001"/>
</dbReference>
<feature type="compositionally biased region" description="Basic and acidic residues" evidence="1">
    <location>
        <begin position="150"/>
        <end position="167"/>
    </location>
</feature>
<keyword evidence="4" id="KW-1185">Reference proteome</keyword>
<evidence type="ECO:0000259" key="2">
    <source>
        <dbReference type="Pfam" id="PF22928"/>
    </source>
</evidence>
<evidence type="ECO:0000313" key="3">
    <source>
        <dbReference type="EMBL" id="VDL71200.1"/>
    </source>
</evidence>
<evidence type="ECO:0000313" key="4">
    <source>
        <dbReference type="Proteomes" id="UP000271162"/>
    </source>
</evidence>
<reference evidence="5" key="1">
    <citation type="submission" date="2017-02" db="UniProtKB">
        <authorList>
            <consortium name="WormBaseParasite"/>
        </authorList>
    </citation>
    <scope>IDENTIFICATION</scope>
</reference>
<evidence type="ECO:0000256" key="1">
    <source>
        <dbReference type="SAM" id="MobiDB-lite"/>
    </source>
</evidence>
<dbReference type="InterPro" id="IPR016024">
    <property type="entry name" value="ARM-type_fold"/>
</dbReference>
<dbReference type="OrthoDB" id="5776349at2759"/>
<name>A0A0N4XXB3_NIPBR</name>
<accession>A0A0N4XXB3</accession>
<feature type="domain" description="Integrator complex subunit 1 R4" evidence="2">
    <location>
        <begin position="18"/>
        <end position="105"/>
    </location>
</feature>
<reference evidence="3 4" key="2">
    <citation type="submission" date="2018-11" db="EMBL/GenBank/DDBJ databases">
        <authorList>
            <consortium name="Pathogen Informatics"/>
        </authorList>
    </citation>
    <scope>NUCLEOTIDE SEQUENCE [LARGE SCALE GENOMIC DNA]</scope>
</reference>
<dbReference type="OMA" id="ITRQAIT"/>
<evidence type="ECO:0000313" key="5">
    <source>
        <dbReference type="WBParaSite" id="NBR_0000761001-mRNA-1"/>
    </source>
</evidence>
<sequence>MENVHLRMGMAEMAFQHEDILDDLEFAIRRFPDGCEQLVPHVIRLMHSPIEAIRASGYGFALDIITSNYQARPQLKEAYINRMQSNDLDIARQALTFLPEFVHACVADADELISAALHCCTVRNSLNDVNDYVVEAMSVFGQTNDDDGAGGEKKEVKRRSREEGEIN</sequence>